<evidence type="ECO:0000259" key="2">
    <source>
        <dbReference type="Pfam" id="PF00817"/>
    </source>
</evidence>
<dbReference type="InterPro" id="IPR043502">
    <property type="entry name" value="DNA/RNA_pol_sf"/>
</dbReference>
<dbReference type="InterPro" id="IPR001126">
    <property type="entry name" value="UmuC"/>
</dbReference>
<proteinExistence type="predicted"/>
<dbReference type="CDD" id="cd03468">
    <property type="entry name" value="PolY_like"/>
    <property type="match status" value="1"/>
</dbReference>
<evidence type="ECO:0000313" key="3">
    <source>
        <dbReference type="EMBL" id="ONG42980.1"/>
    </source>
</evidence>
<dbReference type="Pfam" id="PF00817">
    <property type="entry name" value="IMS"/>
    <property type="match status" value="1"/>
</dbReference>
<dbReference type="InterPro" id="IPR050356">
    <property type="entry name" value="SulA_CellDiv_inhibitor"/>
</dbReference>
<name>A0A1V2GVJ8_9PROT</name>
<evidence type="ECO:0000256" key="1">
    <source>
        <dbReference type="ARBA" id="ARBA00022763"/>
    </source>
</evidence>
<feature type="domain" description="UmuC" evidence="2">
    <location>
        <begin position="2"/>
        <end position="113"/>
    </location>
</feature>
<keyword evidence="1" id="KW-0227">DNA damage</keyword>
<dbReference type="SUPFAM" id="SSF56672">
    <property type="entry name" value="DNA/RNA polymerases"/>
    <property type="match status" value="1"/>
</dbReference>
<gene>
    <name evidence="3" type="ORF">BKE38_29065</name>
</gene>
<sequence length="477" mass="51010">MPELPPDQPLAAWDRQSSRRLLTAVDAAAARIGLLAGQALADAQAICPDLLLHPADPAADAAALEALALWARRWTPLAAADPPDGLLLDITGCAHLFGGEAALLEEACARLRAAGIAARGAVAGQPGSAAALARARRDNPVIRSGQEAQMVAPLPIGPALRLEGSLQAALSRLGLRRLDDLLRQPRAPLQRRFGLGFMQALDAATGRRSLPLTPAVPPPDLRVTLSLLEPVLTRTGIEAVLERLLAALCARLHGAGLGARRLGLTAWRGDGTLQALAIGTGLPTREPAHLLRLFAEPLGSLRPELGFERMALEAWAADPLSMGRQAGLRLGEGGSAAAAESLAQLLDRLGQRLRLRRPGPQPSHWPERMQRALPAQAAIPPRPPGWGAVPAPVLLLREPFLLDLPADLPPELPLHLPWRGGLQAVVARQGPMRREPEWWRAPPDTPPRDYHRVELASGERLWLCRAGGRWLLHGHLP</sequence>
<comment type="caution">
    <text evidence="3">The sequence shown here is derived from an EMBL/GenBank/DDBJ whole genome shotgun (WGS) entry which is preliminary data.</text>
</comment>
<dbReference type="GO" id="GO:0006281">
    <property type="term" value="P:DNA repair"/>
    <property type="evidence" value="ECO:0007669"/>
    <property type="project" value="InterPro"/>
</dbReference>
<reference evidence="3 4" key="1">
    <citation type="submission" date="2016-10" db="EMBL/GenBank/DDBJ databases">
        <title>Draft Genome sequence of Roseomonas sp. strain M3.</title>
        <authorList>
            <person name="Subhash Y."/>
            <person name="Lee S."/>
        </authorList>
    </citation>
    <scope>NUCLEOTIDE SEQUENCE [LARGE SCALE GENOMIC DNA]</scope>
    <source>
        <strain evidence="3 4">M3</strain>
    </source>
</reference>
<dbReference type="Proteomes" id="UP000188879">
    <property type="component" value="Unassembled WGS sequence"/>
</dbReference>
<protein>
    <recommendedName>
        <fullName evidence="2">UmuC domain-containing protein</fullName>
    </recommendedName>
</protein>
<accession>A0A1V2GVJ8</accession>
<dbReference type="EMBL" id="MLCO01000495">
    <property type="protein sequence ID" value="ONG42980.1"/>
    <property type="molecule type" value="Genomic_DNA"/>
</dbReference>
<dbReference type="AlphaFoldDB" id="A0A1V2GVJ8"/>
<dbReference type="PANTHER" id="PTHR35369">
    <property type="entry name" value="BLR3025 PROTEIN-RELATED"/>
    <property type="match status" value="1"/>
</dbReference>
<evidence type="ECO:0000313" key="4">
    <source>
        <dbReference type="Proteomes" id="UP000188879"/>
    </source>
</evidence>
<organism evidence="3 4">
    <name type="scientific">Teichococcus deserti</name>
    <dbReference type="NCBI Taxonomy" id="1817963"/>
    <lineage>
        <taxon>Bacteria</taxon>
        <taxon>Pseudomonadati</taxon>
        <taxon>Pseudomonadota</taxon>
        <taxon>Alphaproteobacteria</taxon>
        <taxon>Acetobacterales</taxon>
        <taxon>Roseomonadaceae</taxon>
        <taxon>Roseomonas</taxon>
    </lineage>
</organism>
<keyword evidence="4" id="KW-1185">Reference proteome</keyword>
<dbReference type="PANTHER" id="PTHR35369:SF2">
    <property type="entry name" value="BLR3025 PROTEIN"/>
    <property type="match status" value="1"/>
</dbReference>